<dbReference type="InterPro" id="IPR011009">
    <property type="entry name" value="Kinase-like_dom_sf"/>
</dbReference>
<feature type="compositionally biased region" description="Gly residues" evidence="32">
    <location>
        <begin position="8"/>
        <end position="25"/>
    </location>
</feature>
<feature type="region of interest" description="Disordered" evidence="32">
    <location>
        <begin position="1"/>
        <end position="27"/>
    </location>
</feature>
<evidence type="ECO:0000256" key="5">
    <source>
        <dbReference type="ARBA" id="ARBA00004496"/>
    </source>
</evidence>
<evidence type="ECO:0000256" key="4">
    <source>
        <dbReference type="ARBA" id="ARBA00004345"/>
    </source>
</evidence>
<reference evidence="34 35" key="1">
    <citation type="journal article" date="2020" name="Mol. Biol. Evol.">
        <title>Interspecific Gene Flow and the Evolution of Specialization in Black and White Rhinoceros.</title>
        <authorList>
            <person name="Moodley Y."/>
            <person name="Westbury M.V."/>
            <person name="Russo I.M."/>
            <person name="Gopalakrishnan S."/>
            <person name="Rakotoarivelo A."/>
            <person name="Olsen R.A."/>
            <person name="Prost S."/>
            <person name="Tunstall T."/>
            <person name="Ryder O.A."/>
            <person name="Dalen L."/>
            <person name="Bruford M.W."/>
        </authorList>
    </citation>
    <scope>NUCLEOTIDE SEQUENCE [LARGE SCALE GENOMIC DNA]</scope>
    <source>
        <strain evidence="34">SBR-YM</strain>
        <tissue evidence="34">Skin</tissue>
    </source>
</reference>
<evidence type="ECO:0000256" key="7">
    <source>
        <dbReference type="ARBA" id="ARBA00012411"/>
    </source>
</evidence>
<evidence type="ECO:0000256" key="22">
    <source>
        <dbReference type="ARBA" id="ARBA00047592"/>
    </source>
</evidence>
<sequence length="520" mass="57814">MAAAAAAQGGGGGEPRGADGVGPGVPGEVEVVKGQPFDVGPRYTQLQYIGEGAYGMVSSAYDHVRKTRVAIKKISPFEHQTYCQRTLREIQILLRFHHENVIGIRDILRAPTLEAMRDVYPSPWPDGWPGTASELGWENIGFLSVSFFPTTLQNKPMPPAAPTWGIPGAILSYIVQDLMETDLYKLLKSQQLSNDHVCYFLYQILRGLKYIHSANVLHRDLKPSNLLINTTCDLKICDFGLARIADPEHDHTGFLTEYVATRWYRAPEIMLNSKGYTKSIDIWSVGCILAEMLSNRPIFPGKHYLDQLNHILGERGLASRMGGRLAYQKGDFFRVGVGESLGIESGVSPHVEPVQKERRSLTKLPALPTGILGSPSQEDLNCIINMKARNYLQSLPSKTKVAWAKLFPKSDSKALDLLDRMLTFNPNKRITVEEALAHPYLEQYYDPTDEVGQPPAVALADRWMGSPSVPGLSLTSLLPQPVAEEPFTFDMELDDLPKERLKELIFQETARFQSGALEAP</sequence>
<dbReference type="SMART" id="SM00220">
    <property type="entry name" value="S_TKc"/>
    <property type="match status" value="1"/>
</dbReference>
<evidence type="ECO:0000256" key="32">
    <source>
        <dbReference type="SAM" id="MobiDB-lite"/>
    </source>
</evidence>
<evidence type="ECO:0000256" key="15">
    <source>
        <dbReference type="ARBA" id="ARBA00022840"/>
    </source>
</evidence>
<keyword evidence="11" id="KW-0808">Transferase</keyword>
<keyword evidence="15 31" id="KW-0067">ATP-binding</keyword>
<dbReference type="SUPFAM" id="SSF56112">
    <property type="entry name" value="Protein kinase-like (PK-like)"/>
    <property type="match status" value="1"/>
</dbReference>
<evidence type="ECO:0000256" key="1">
    <source>
        <dbReference type="ARBA" id="ARBA00001946"/>
    </source>
</evidence>
<dbReference type="GO" id="GO:0005901">
    <property type="term" value="C:caveola"/>
    <property type="evidence" value="ECO:0007669"/>
    <property type="project" value="UniProtKB-SubCell"/>
</dbReference>
<dbReference type="CDD" id="cd07849">
    <property type="entry name" value="STKc_ERK1_2_like"/>
    <property type="match status" value="1"/>
</dbReference>
<name>A0A7J7EG19_DICBM</name>
<dbReference type="GO" id="GO:0005856">
    <property type="term" value="C:cytoskeleton"/>
    <property type="evidence" value="ECO:0007669"/>
    <property type="project" value="UniProtKB-ARBA"/>
</dbReference>
<evidence type="ECO:0000259" key="33">
    <source>
        <dbReference type="PROSITE" id="PS50011"/>
    </source>
</evidence>
<evidence type="ECO:0000256" key="24">
    <source>
        <dbReference type="ARBA" id="ARBA00071826"/>
    </source>
</evidence>
<dbReference type="PANTHER" id="PTHR24055">
    <property type="entry name" value="MITOGEN-ACTIVATED PROTEIN KINASE"/>
    <property type="match status" value="1"/>
</dbReference>
<keyword evidence="35" id="KW-1185">Reference proteome</keyword>
<keyword evidence="20" id="KW-0539">Nucleus</keyword>
<dbReference type="EMBL" id="JACDTQ010003204">
    <property type="protein sequence ID" value="KAF5914732.1"/>
    <property type="molecule type" value="Genomic_DNA"/>
</dbReference>
<dbReference type="GO" id="GO:0012505">
    <property type="term" value="C:endomembrane system"/>
    <property type="evidence" value="ECO:0007669"/>
    <property type="project" value="UniProtKB-ARBA"/>
</dbReference>
<evidence type="ECO:0000256" key="21">
    <source>
        <dbReference type="ARBA" id="ARBA00023306"/>
    </source>
</evidence>
<evidence type="ECO:0000256" key="18">
    <source>
        <dbReference type="ARBA" id="ARBA00022990"/>
    </source>
</evidence>
<evidence type="ECO:0000256" key="17">
    <source>
        <dbReference type="ARBA" id="ARBA00022949"/>
    </source>
</evidence>
<keyword evidence="9" id="KW-0723">Serine/threonine-protein kinase</keyword>
<dbReference type="PROSITE" id="PS50011">
    <property type="entry name" value="PROTEIN_KINASE_DOM"/>
    <property type="match status" value="1"/>
</dbReference>
<dbReference type="GO" id="GO:0005654">
    <property type="term" value="C:nucleoplasm"/>
    <property type="evidence" value="ECO:0007669"/>
    <property type="project" value="UniProtKB-ARBA"/>
</dbReference>
<dbReference type="FunFam" id="3.30.200.20:FF:001116">
    <property type="entry name" value="Mitogen-activated protein kinase 3"/>
    <property type="match status" value="1"/>
</dbReference>
<evidence type="ECO:0000256" key="11">
    <source>
        <dbReference type="ARBA" id="ARBA00022679"/>
    </source>
</evidence>
<keyword evidence="12" id="KW-0053">Apoptosis</keyword>
<dbReference type="GO" id="GO:0006915">
    <property type="term" value="P:apoptotic process"/>
    <property type="evidence" value="ECO:0007669"/>
    <property type="project" value="UniProtKB-KW"/>
</dbReference>
<keyword evidence="17" id="KW-0965">Cell junction</keyword>
<dbReference type="GO" id="GO:0004707">
    <property type="term" value="F:MAP kinase activity"/>
    <property type="evidence" value="ECO:0007669"/>
    <property type="project" value="UniProtKB-EC"/>
</dbReference>
<keyword evidence="13 31" id="KW-0547">Nucleotide-binding</keyword>
<dbReference type="InterPro" id="IPR000719">
    <property type="entry name" value="Prot_kinase_dom"/>
</dbReference>
<evidence type="ECO:0000256" key="31">
    <source>
        <dbReference type="PROSITE-ProRule" id="PRU10141"/>
    </source>
</evidence>
<evidence type="ECO:0000256" key="3">
    <source>
        <dbReference type="ARBA" id="ARBA00004246"/>
    </source>
</evidence>
<dbReference type="GO" id="GO:0051049">
    <property type="term" value="P:regulation of transport"/>
    <property type="evidence" value="ECO:0007669"/>
    <property type="project" value="UniProtKB-ARBA"/>
</dbReference>
<evidence type="ECO:0000256" key="26">
    <source>
        <dbReference type="ARBA" id="ARBA00076597"/>
    </source>
</evidence>
<evidence type="ECO:0000256" key="20">
    <source>
        <dbReference type="ARBA" id="ARBA00023242"/>
    </source>
</evidence>
<dbReference type="InterPro" id="IPR008271">
    <property type="entry name" value="Ser/Thr_kinase_AS"/>
</dbReference>
<dbReference type="Proteomes" id="UP000551758">
    <property type="component" value="Unassembled WGS sequence"/>
</dbReference>
<evidence type="ECO:0000256" key="27">
    <source>
        <dbReference type="ARBA" id="ARBA00080265"/>
    </source>
</evidence>
<protein>
    <recommendedName>
        <fullName evidence="24">Mitogen-activated protein kinase 3</fullName>
        <ecNumber evidence="7">2.7.11.24</ecNumber>
    </recommendedName>
    <alternativeName>
        <fullName evidence="28">ERT2</fullName>
    </alternativeName>
    <alternativeName>
        <fullName evidence="25">Extracellular signal-regulated kinase 1</fullName>
    </alternativeName>
    <alternativeName>
        <fullName evidence="26">Insulin-stimulated MAP2 kinase</fullName>
    </alternativeName>
    <alternativeName>
        <fullName evidence="29">MAP kinase isoform p44</fullName>
    </alternativeName>
    <alternativeName>
        <fullName evidence="27">Microtubule-associated protein 2 kinase</fullName>
    </alternativeName>
    <alternativeName>
        <fullName evidence="30">p44-ERK1</fullName>
    </alternativeName>
</protein>
<evidence type="ECO:0000256" key="6">
    <source>
        <dbReference type="ARBA" id="ARBA00008832"/>
    </source>
</evidence>
<dbReference type="PROSITE" id="PS00107">
    <property type="entry name" value="PROTEIN_KINASE_ATP"/>
    <property type="match status" value="1"/>
</dbReference>
<dbReference type="InterPro" id="IPR050117">
    <property type="entry name" value="MAPK"/>
</dbReference>
<comment type="cofactor">
    <cofactor evidence="1">
        <name>Mg(2+)</name>
        <dbReference type="ChEBI" id="CHEBI:18420"/>
    </cofactor>
</comment>
<organism evidence="34 35">
    <name type="scientific">Diceros bicornis minor</name>
    <name type="common">South-central black rhinoceros</name>
    <dbReference type="NCBI Taxonomy" id="77932"/>
    <lineage>
        <taxon>Eukaryota</taxon>
        <taxon>Metazoa</taxon>
        <taxon>Chordata</taxon>
        <taxon>Craniata</taxon>
        <taxon>Vertebrata</taxon>
        <taxon>Euteleostomi</taxon>
        <taxon>Mammalia</taxon>
        <taxon>Eutheria</taxon>
        <taxon>Laurasiatheria</taxon>
        <taxon>Perissodactyla</taxon>
        <taxon>Rhinocerotidae</taxon>
        <taxon>Diceros</taxon>
    </lineage>
</organism>
<keyword evidence="18" id="KW-0007">Acetylation</keyword>
<evidence type="ECO:0000256" key="2">
    <source>
        <dbReference type="ARBA" id="ARBA00004123"/>
    </source>
</evidence>
<evidence type="ECO:0000256" key="28">
    <source>
        <dbReference type="ARBA" id="ARBA00082371"/>
    </source>
</evidence>
<evidence type="ECO:0000256" key="16">
    <source>
        <dbReference type="ARBA" id="ARBA00022843"/>
    </source>
</evidence>
<evidence type="ECO:0000256" key="8">
    <source>
        <dbReference type="ARBA" id="ARBA00022490"/>
    </source>
</evidence>
<dbReference type="GO" id="GO:0031982">
    <property type="term" value="C:vesicle"/>
    <property type="evidence" value="ECO:0007669"/>
    <property type="project" value="UniProtKB-ARBA"/>
</dbReference>
<dbReference type="GO" id="GO:1902531">
    <property type="term" value="P:regulation of intracellular signal transduction"/>
    <property type="evidence" value="ECO:0007669"/>
    <property type="project" value="UniProtKB-ARBA"/>
</dbReference>
<evidence type="ECO:0000256" key="13">
    <source>
        <dbReference type="ARBA" id="ARBA00022741"/>
    </source>
</evidence>
<dbReference type="EC" id="2.7.11.24" evidence="7"/>
<dbReference type="PROSITE" id="PS00108">
    <property type="entry name" value="PROTEIN_KINASE_ST"/>
    <property type="match status" value="1"/>
</dbReference>
<dbReference type="FunFam" id="3.30.200.20:FF:000585">
    <property type="entry name" value="Mitogen-activated protein kinase"/>
    <property type="match status" value="1"/>
</dbReference>
<dbReference type="GO" id="GO:0060341">
    <property type="term" value="P:regulation of cellular localization"/>
    <property type="evidence" value="ECO:0007669"/>
    <property type="project" value="UniProtKB-ARBA"/>
</dbReference>
<dbReference type="AlphaFoldDB" id="A0A7J7EG19"/>
<evidence type="ECO:0000256" key="23">
    <source>
        <dbReference type="ARBA" id="ARBA00048312"/>
    </source>
</evidence>
<evidence type="ECO:0000313" key="34">
    <source>
        <dbReference type="EMBL" id="KAF5914732.1"/>
    </source>
</evidence>
<evidence type="ECO:0000256" key="30">
    <source>
        <dbReference type="ARBA" id="ARBA00082617"/>
    </source>
</evidence>
<dbReference type="GO" id="GO:0005739">
    <property type="term" value="C:mitochondrion"/>
    <property type="evidence" value="ECO:0007669"/>
    <property type="project" value="UniProtKB-ARBA"/>
</dbReference>
<keyword evidence="10" id="KW-0597">Phosphoprotein</keyword>
<comment type="catalytic activity">
    <reaction evidence="22">
        <text>L-threonyl-[protein] + ATP = O-phospho-L-threonyl-[protein] + ADP + H(+)</text>
        <dbReference type="Rhea" id="RHEA:46608"/>
        <dbReference type="Rhea" id="RHEA-COMP:11060"/>
        <dbReference type="Rhea" id="RHEA-COMP:11605"/>
        <dbReference type="ChEBI" id="CHEBI:15378"/>
        <dbReference type="ChEBI" id="CHEBI:30013"/>
        <dbReference type="ChEBI" id="CHEBI:30616"/>
        <dbReference type="ChEBI" id="CHEBI:61977"/>
        <dbReference type="ChEBI" id="CHEBI:456216"/>
        <dbReference type="EC" id="2.7.11.24"/>
    </reaction>
</comment>
<evidence type="ECO:0000256" key="29">
    <source>
        <dbReference type="ARBA" id="ARBA00082516"/>
    </source>
</evidence>
<dbReference type="Gene3D" id="1.10.510.10">
    <property type="entry name" value="Transferase(Phosphotransferase) domain 1"/>
    <property type="match status" value="2"/>
</dbReference>
<comment type="similarity">
    <text evidence="6">Belongs to the protein kinase superfamily. CMGC Ser/Thr protein kinase family. MAP kinase subfamily.</text>
</comment>
<dbReference type="GO" id="GO:0010468">
    <property type="term" value="P:regulation of gene expression"/>
    <property type="evidence" value="ECO:0007669"/>
    <property type="project" value="UniProtKB-ARBA"/>
</dbReference>
<evidence type="ECO:0000256" key="14">
    <source>
        <dbReference type="ARBA" id="ARBA00022777"/>
    </source>
</evidence>
<dbReference type="GO" id="GO:0005524">
    <property type="term" value="F:ATP binding"/>
    <property type="evidence" value="ECO:0007669"/>
    <property type="project" value="UniProtKB-UniRule"/>
</dbReference>
<gene>
    <name evidence="34" type="ORF">HPG69_005229</name>
</gene>
<keyword evidence="14" id="KW-0418">Kinase</keyword>
<evidence type="ECO:0000256" key="19">
    <source>
        <dbReference type="ARBA" id="ARBA00023136"/>
    </source>
</evidence>
<keyword evidence="21" id="KW-0131">Cell cycle</keyword>
<proteinExistence type="inferred from homology"/>
<dbReference type="InterPro" id="IPR017441">
    <property type="entry name" value="Protein_kinase_ATP_BS"/>
</dbReference>
<comment type="catalytic activity">
    <reaction evidence="23">
        <text>L-seryl-[protein] + ATP = O-phospho-L-seryl-[protein] + ADP + H(+)</text>
        <dbReference type="Rhea" id="RHEA:17989"/>
        <dbReference type="Rhea" id="RHEA-COMP:9863"/>
        <dbReference type="Rhea" id="RHEA-COMP:11604"/>
        <dbReference type="ChEBI" id="CHEBI:15378"/>
        <dbReference type="ChEBI" id="CHEBI:29999"/>
        <dbReference type="ChEBI" id="CHEBI:30616"/>
        <dbReference type="ChEBI" id="CHEBI:83421"/>
        <dbReference type="ChEBI" id="CHEBI:456216"/>
        <dbReference type="EC" id="2.7.11.24"/>
    </reaction>
</comment>
<keyword evidence="19" id="KW-0472">Membrane</keyword>
<evidence type="ECO:0000256" key="10">
    <source>
        <dbReference type="ARBA" id="ARBA00022553"/>
    </source>
</evidence>
<dbReference type="GO" id="GO:0005925">
    <property type="term" value="C:focal adhesion"/>
    <property type="evidence" value="ECO:0007669"/>
    <property type="project" value="UniProtKB-SubCell"/>
</dbReference>
<dbReference type="Gene3D" id="3.30.200.20">
    <property type="entry name" value="Phosphorylase Kinase, domain 1"/>
    <property type="match status" value="1"/>
</dbReference>
<evidence type="ECO:0000256" key="25">
    <source>
        <dbReference type="ARBA" id="ARBA00076121"/>
    </source>
</evidence>
<accession>A0A7J7EG19</accession>
<dbReference type="GO" id="GO:0080090">
    <property type="term" value="P:regulation of primary metabolic process"/>
    <property type="evidence" value="ECO:0007669"/>
    <property type="project" value="UniProtKB-ARBA"/>
</dbReference>
<evidence type="ECO:0000256" key="9">
    <source>
        <dbReference type="ARBA" id="ARBA00022527"/>
    </source>
</evidence>
<comment type="subcellular location">
    <subcellularLocation>
        <location evidence="3">Cell junction</location>
        <location evidence="3">Focal adhesion</location>
    </subcellularLocation>
    <subcellularLocation>
        <location evidence="5">Cytoplasm</location>
    </subcellularLocation>
    <subcellularLocation>
        <location evidence="4">Membrane</location>
        <location evidence="4">Caveola</location>
    </subcellularLocation>
    <subcellularLocation>
        <location evidence="2">Nucleus</location>
    </subcellularLocation>
</comment>
<feature type="domain" description="Protein kinase" evidence="33">
    <location>
        <begin position="43"/>
        <end position="441"/>
    </location>
</feature>
<keyword evidence="16" id="KW-0832">Ubl conjugation</keyword>
<evidence type="ECO:0000313" key="35">
    <source>
        <dbReference type="Proteomes" id="UP000551758"/>
    </source>
</evidence>
<dbReference type="GO" id="GO:0009893">
    <property type="term" value="P:positive regulation of metabolic process"/>
    <property type="evidence" value="ECO:0007669"/>
    <property type="project" value="UniProtKB-ARBA"/>
</dbReference>
<dbReference type="FunFam" id="1.10.510.10:FF:000624">
    <property type="entry name" value="Mitogen-activated protein kinase"/>
    <property type="match status" value="2"/>
</dbReference>
<evidence type="ECO:0000256" key="12">
    <source>
        <dbReference type="ARBA" id="ARBA00022703"/>
    </source>
</evidence>
<keyword evidence="8" id="KW-0963">Cytoplasm</keyword>
<comment type="caution">
    <text evidence="34">The sequence shown here is derived from an EMBL/GenBank/DDBJ whole genome shotgun (WGS) entry which is preliminary data.</text>
</comment>
<dbReference type="Pfam" id="PF00069">
    <property type="entry name" value="Pkinase"/>
    <property type="match status" value="2"/>
</dbReference>
<feature type="binding site" evidence="31">
    <location>
        <position position="73"/>
    </location>
    <ligand>
        <name>ATP</name>
        <dbReference type="ChEBI" id="CHEBI:30616"/>
    </ligand>
</feature>